<keyword evidence="3" id="KW-1185">Reference proteome</keyword>
<accession>A0ABU1Z6U7</accession>
<protein>
    <recommendedName>
        <fullName evidence="1">Helix-turn-helix domain-containing protein</fullName>
    </recommendedName>
</protein>
<feature type="domain" description="Helix-turn-helix" evidence="1">
    <location>
        <begin position="2"/>
        <end position="40"/>
    </location>
</feature>
<reference evidence="2 3" key="1">
    <citation type="submission" date="2023-07" db="EMBL/GenBank/DDBJ databases">
        <title>Sorghum-associated microbial communities from plants grown in Nebraska, USA.</title>
        <authorList>
            <person name="Schachtman D."/>
        </authorList>
    </citation>
    <scope>NUCLEOTIDE SEQUENCE [LARGE SCALE GENOMIC DNA]</scope>
    <source>
        <strain evidence="2 3">BE310</strain>
    </source>
</reference>
<organism evidence="2 3">
    <name type="scientific">Pelomonas aquatica</name>
    <dbReference type="NCBI Taxonomy" id="431058"/>
    <lineage>
        <taxon>Bacteria</taxon>
        <taxon>Pseudomonadati</taxon>
        <taxon>Pseudomonadota</taxon>
        <taxon>Betaproteobacteria</taxon>
        <taxon>Burkholderiales</taxon>
        <taxon>Sphaerotilaceae</taxon>
        <taxon>Roseateles</taxon>
    </lineage>
</organism>
<name>A0ABU1Z6U7_9BURK</name>
<evidence type="ECO:0000313" key="3">
    <source>
        <dbReference type="Proteomes" id="UP001180536"/>
    </source>
</evidence>
<sequence>MKIHPKTVVDHINSGALPAAKIGRAYVMLTRDVMALITRQVAEQTAARMRRVNPPNPRGR</sequence>
<dbReference type="RefSeq" id="WP_310341879.1">
    <property type="nucleotide sequence ID" value="NZ_JAVDXQ010000001.1"/>
</dbReference>
<evidence type="ECO:0000313" key="2">
    <source>
        <dbReference type="EMBL" id="MDR7295461.1"/>
    </source>
</evidence>
<dbReference type="EMBL" id="JAVDXQ010000001">
    <property type="protein sequence ID" value="MDR7295461.1"/>
    <property type="molecule type" value="Genomic_DNA"/>
</dbReference>
<dbReference type="Pfam" id="PF12728">
    <property type="entry name" value="HTH_17"/>
    <property type="match status" value="1"/>
</dbReference>
<gene>
    <name evidence="2" type="ORF">J2X16_000782</name>
</gene>
<comment type="caution">
    <text evidence="2">The sequence shown here is derived from an EMBL/GenBank/DDBJ whole genome shotgun (WGS) entry which is preliminary data.</text>
</comment>
<dbReference type="Proteomes" id="UP001180536">
    <property type="component" value="Unassembled WGS sequence"/>
</dbReference>
<proteinExistence type="predicted"/>
<evidence type="ECO:0000259" key="1">
    <source>
        <dbReference type="Pfam" id="PF12728"/>
    </source>
</evidence>
<dbReference type="InterPro" id="IPR041657">
    <property type="entry name" value="HTH_17"/>
</dbReference>